<dbReference type="InterPro" id="IPR017871">
    <property type="entry name" value="ABC_transporter-like_CS"/>
</dbReference>
<dbReference type="EMBL" id="CP013251">
    <property type="protein sequence ID" value="AMO57856.1"/>
    <property type="molecule type" value="Genomic_DNA"/>
</dbReference>
<dbReference type="GO" id="GO:0005524">
    <property type="term" value="F:ATP binding"/>
    <property type="evidence" value="ECO:0007669"/>
    <property type="project" value="UniProtKB-KW"/>
</dbReference>
<dbReference type="Pfam" id="PF00005">
    <property type="entry name" value="ABC_tran"/>
    <property type="match status" value="1"/>
</dbReference>
<dbReference type="PROSITE" id="PS00211">
    <property type="entry name" value="ABC_TRANSPORTER_1"/>
    <property type="match status" value="1"/>
</dbReference>
<dbReference type="InterPro" id="IPR003593">
    <property type="entry name" value="AAA+_ATPase"/>
</dbReference>
<keyword evidence="4 6" id="KW-0067">ATP-binding</keyword>
<feature type="domain" description="ABC transporter" evidence="5">
    <location>
        <begin position="5"/>
        <end position="226"/>
    </location>
</feature>
<comment type="similarity">
    <text evidence="1">Belongs to the ABC transporter superfamily.</text>
</comment>
<keyword evidence="2" id="KW-0813">Transport</keyword>
<evidence type="ECO:0000256" key="4">
    <source>
        <dbReference type="ARBA" id="ARBA00022840"/>
    </source>
</evidence>
<sequence>MENCLEISNLSFAYSKQQVLTDISFSQKRSEFLGIVGESGCGKSTLLRLINQLLQPDEGSIQRYGLSSILFQDDRLLPWKTCRENVRLAMSQQPPKHHDGTKQITSLFKKLRIPEVRHQYPHHLSGGMRQRVALARALISQPDLLLLDEPFAAVDHFTRQTLISELLCELKQLRKTRPVSMILVTHNIDEALFLCDRILILGKNPATIQHSLDVPELPADWQTFYQSNDATRLKLNTLSLLEDLQ</sequence>
<dbReference type="AlphaFoldDB" id="A0A142BGI0"/>
<dbReference type="KEGG" id="emp:EZMO1_3915"/>
<reference evidence="6 7" key="1">
    <citation type="journal article" date="2016" name="Front. Microbiol.">
        <title>Genomic Insight into the Host-Endosymbiont Relationship of Endozoicomonas montiporae CL-33(T) with its Coral Host.</title>
        <authorList>
            <person name="Ding J.-Y."/>
            <person name="Shiu J.-H."/>
            <person name="Chen W.-M."/>
            <person name="Chiang Y.-R."/>
            <person name="Tang S.-L."/>
        </authorList>
    </citation>
    <scope>NUCLEOTIDE SEQUENCE [LARGE SCALE GENOMIC DNA]</scope>
    <source>
        <strain evidence="6 7">CL-33</strain>
    </source>
</reference>
<dbReference type="GO" id="GO:0016887">
    <property type="term" value="F:ATP hydrolysis activity"/>
    <property type="evidence" value="ECO:0007669"/>
    <property type="project" value="InterPro"/>
</dbReference>
<protein>
    <submittedName>
        <fullName evidence="6">NitT/TauT family transport system ATP-binding protein</fullName>
    </submittedName>
</protein>
<evidence type="ECO:0000256" key="1">
    <source>
        <dbReference type="ARBA" id="ARBA00005417"/>
    </source>
</evidence>
<dbReference type="SMART" id="SM00382">
    <property type="entry name" value="AAA"/>
    <property type="match status" value="1"/>
</dbReference>
<dbReference type="PANTHER" id="PTHR42788:SF13">
    <property type="entry name" value="ALIPHATIC SULFONATES IMPORT ATP-BINDING PROTEIN SSUB"/>
    <property type="match status" value="1"/>
</dbReference>
<dbReference type="STRING" id="570277.EZMO1_3915"/>
<dbReference type="InterPro" id="IPR027417">
    <property type="entry name" value="P-loop_NTPase"/>
</dbReference>
<dbReference type="OrthoDB" id="9802264at2"/>
<evidence type="ECO:0000256" key="2">
    <source>
        <dbReference type="ARBA" id="ARBA00022448"/>
    </source>
</evidence>
<gene>
    <name evidence="6" type="ORF">EZMO1_3915</name>
</gene>
<name>A0A142BGI0_9GAMM</name>
<dbReference type="InterPro" id="IPR050166">
    <property type="entry name" value="ABC_transporter_ATP-bind"/>
</dbReference>
<dbReference type="PANTHER" id="PTHR42788">
    <property type="entry name" value="TAURINE IMPORT ATP-BINDING PROTEIN-RELATED"/>
    <property type="match status" value="1"/>
</dbReference>
<dbReference type="Proteomes" id="UP000071065">
    <property type="component" value="Chromosome"/>
</dbReference>
<accession>A0A142BGI0</accession>
<dbReference type="SUPFAM" id="SSF52540">
    <property type="entry name" value="P-loop containing nucleoside triphosphate hydrolases"/>
    <property type="match status" value="1"/>
</dbReference>
<dbReference type="PROSITE" id="PS50893">
    <property type="entry name" value="ABC_TRANSPORTER_2"/>
    <property type="match status" value="1"/>
</dbReference>
<organism evidence="6 7">
    <name type="scientific">Endozoicomonas montiporae CL-33</name>
    <dbReference type="NCBI Taxonomy" id="570277"/>
    <lineage>
        <taxon>Bacteria</taxon>
        <taxon>Pseudomonadati</taxon>
        <taxon>Pseudomonadota</taxon>
        <taxon>Gammaproteobacteria</taxon>
        <taxon>Oceanospirillales</taxon>
        <taxon>Endozoicomonadaceae</taxon>
        <taxon>Endozoicomonas</taxon>
    </lineage>
</organism>
<proteinExistence type="inferred from homology"/>
<keyword evidence="3" id="KW-0547">Nucleotide-binding</keyword>
<evidence type="ECO:0000313" key="6">
    <source>
        <dbReference type="EMBL" id="AMO57856.1"/>
    </source>
</evidence>
<dbReference type="InterPro" id="IPR003439">
    <property type="entry name" value="ABC_transporter-like_ATP-bd"/>
</dbReference>
<dbReference type="RefSeq" id="WP_051789926.1">
    <property type="nucleotide sequence ID" value="NZ_CP013251.1"/>
</dbReference>
<evidence type="ECO:0000313" key="7">
    <source>
        <dbReference type="Proteomes" id="UP000071065"/>
    </source>
</evidence>
<dbReference type="Gene3D" id="3.40.50.300">
    <property type="entry name" value="P-loop containing nucleotide triphosphate hydrolases"/>
    <property type="match status" value="1"/>
</dbReference>
<dbReference type="PATRIC" id="fig|570277.3.peg.4211"/>
<evidence type="ECO:0000256" key="3">
    <source>
        <dbReference type="ARBA" id="ARBA00022741"/>
    </source>
</evidence>
<evidence type="ECO:0000259" key="5">
    <source>
        <dbReference type="PROSITE" id="PS50893"/>
    </source>
</evidence>